<evidence type="ECO:0000256" key="1">
    <source>
        <dbReference type="SAM" id="Coils"/>
    </source>
</evidence>
<gene>
    <name evidence="2" type="ORF">SAMN05444123_101499</name>
</gene>
<dbReference type="EMBL" id="FODT01000001">
    <property type="protein sequence ID" value="SEO16075.1"/>
    <property type="molecule type" value="Genomic_DNA"/>
</dbReference>
<evidence type="ECO:0000313" key="2">
    <source>
        <dbReference type="EMBL" id="SEO16075.1"/>
    </source>
</evidence>
<dbReference type="AlphaFoldDB" id="A0A1H8MFA2"/>
<dbReference type="Proteomes" id="UP000199615">
    <property type="component" value="Unassembled WGS sequence"/>
</dbReference>
<keyword evidence="1" id="KW-0175">Coiled coil</keyword>
<reference evidence="3" key="1">
    <citation type="submission" date="2016-10" db="EMBL/GenBank/DDBJ databases">
        <authorList>
            <person name="Varghese N."/>
            <person name="Submissions S."/>
        </authorList>
    </citation>
    <scope>NUCLEOTIDE SEQUENCE [LARGE SCALE GENOMIC DNA]</scope>
    <source>
        <strain evidence="3">DSM 123</strain>
    </source>
</reference>
<feature type="coiled-coil region" evidence="1">
    <location>
        <begin position="110"/>
        <end position="137"/>
    </location>
</feature>
<proteinExistence type="predicted"/>
<organism evidence="2 3">
    <name type="scientific">Rhodopseudomonas pseudopalustris</name>
    <dbReference type="NCBI Taxonomy" id="1513892"/>
    <lineage>
        <taxon>Bacteria</taxon>
        <taxon>Pseudomonadati</taxon>
        <taxon>Pseudomonadota</taxon>
        <taxon>Alphaproteobacteria</taxon>
        <taxon>Hyphomicrobiales</taxon>
        <taxon>Nitrobacteraceae</taxon>
        <taxon>Rhodopseudomonas</taxon>
    </lineage>
</organism>
<evidence type="ECO:0000313" key="3">
    <source>
        <dbReference type="Proteomes" id="UP000199615"/>
    </source>
</evidence>
<sequence>MSRPQLLPESPSEQDTAKFLRRFSELVAVGQSASYLRHAAGLIDELIDRVRQTEALLHQQTADNADNLALRRRAEAEAMAARQELAPHAEALADLQDKFVCAQHSFAVERADLTGRIARAESRLAEADAELRRLRARLAAIGPTHVIVPMQTLRLLQTQLAALAGEFQRGGDLVSVAMCEVSICVIDQTLAAEPGRRSTATSA</sequence>
<keyword evidence="3" id="KW-1185">Reference proteome</keyword>
<accession>A0A1H8MFA2</accession>
<name>A0A1H8MFA2_9BRAD</name>
<protein>
    <submittedName>
        <fullName evidence="2">Uncharacterized protein</fullName>
    </submittedName>
</protein>
<dbReference type="OrthoDB" id="8255140at2"/>
<dbReference type="RefSeq" id="WP_139202588.1">
    <property type="nucleotide sequence ID" value="NZ_FODT01000001.1"/>
</dbReference>